<gene>
    <name evidence="2" type="ORF">GRJ2_002224000</name>
</gene>
<evidence type="ECO:0000256" key="1">
    <source>
        <dbReference type="SAM" id="MobiDB-lite"/>
    </source>
</evidence>
<feature type="compositionally biased region" description="Basic residues" evidence="1">
    <location>
        <begin position="22"/>
        <end position="38"/>
    </location>
</feature>
<evidence type="ECO:0000313" key="3">
    <source>
        <dbReference type="Proteomes" id="UP001623348"/>
    </source>
</evidence>
<organism evidence="2 3">
    <name type="scientific">Grus japonensis</name>
    <name type="common">Japanese crane</name>
    <name type="synonym">Red-crowned crane</name>
    <dbReference type="NCBI Taxonomy" id="30415"/>
    <lineage>
        <taxon>Eukaryota</taxon>
        <taxon>Metazoa</taxon>
        <taxon>Chordata</taxon>
        <taxon>Craniata</taxon>
        <taxon>Vertebrata</taxon>
        <taxon>Euteleostomi</taxon>
        <taxon>Archelosauria</taxon>
        <taxon>Archosauria</taxon>
        <taxon>Dinosauria</taxon>
        <taxon>Saurischia</taxon>
        <taxon>Theropoda</taxon>
        <taxon>Coelurosauria</taxon>
        <taxon>Aves</taxon>
        <taxon>Neognathae</taxon>
        <taxon>Neoaves</taxon>
        <taxon>Gruiformes</taxon>
        <taxon>Gruidae</taxon>
        <taxon>Grus</taxon>
    </lineage>
</organism>
<feature type="compositionally biased region" description="Basic and acidic residues" evidence="1">
    <location>
        <begin position="1"/>
        <end position="21"/>
    </location>
</feature>
<keyword evidence="3" id="KW-1185">Reference proteome</keyword>
<evidence type="ECO:0000313" key="2">
    <source>
        <dbReference type="EMBL" id="GAB0197586.1"/>
    </source>
</evidence>
<name>A0ABC9XJR1_GRUJA</name>
<sequence>MEASVSRREAILIRGEGQNKTDKKRITKSDFHRKKQELRKKISETQKNAQDCSKTILELESTQASRSAAFSEKQQELRRLQAESDGLDSDAECLRNKKRWNLLEIVAYQTRQKHLQALKEGKYAPLCHTEQAWRNEQQKLQDRLRTINAIVHQIQEEHPGHQRALRWLSQCLETRVGSREA</sequence>
<dbReference type="PANTHER" id="PTHR16275:SF8">
    <property type="entry name" value="COILED-COIL DOMAIN-CONTAINING PROTEIN 40"/>
    <property type="match status" value="1"/>
</dbReference>
<comment type="caution">
    <text evidence="2">The sequence shown here is derived from an EMBL/GenBank/DDBJ whole genome shotgun (WGS) entry which is preliminary data.</text>
</comment>
<accession>A0ABC9XJR1</accession>
<dbReference type="PANTHER" id="PTHR16275">
    <property type="entry name" value="COILED-COIL DOMAIN-CONTAINING PROTEIN 40"/>
    <property type="match status" value="1"/>
</dbReference>
<feature type="region of interest" description="Disordered" evidence="1">
    <location>
        <begin position="1"/>
        <end position="50"/>
    </location>
</feature>
<dbReference type="InterPro" id="IPR037386">
    <property type="entry name" value="CCDC40"/>
</dbReference>
<dbReference type="Proteomes" id="UP001623348">
    <property type="component" value="Unassembled WGS sequence"/>
</dbReference>
<reference evidence="2 3" key="1">
    <citation type="submission" date="2024-06" db="EMBL/GenBank/DDBJ databases">
        <title>The draft genome of Grus japonensis, version 3.</title>
        <authorList>
            <person name="Nabeshima K."/>
            <person name="Suzuki S."/>
            <person name="Onuma M."/>
        </authorList>
    </citation>
    <scope>NUCLEOTIDE SEQUENCE [LARGE SCALE GENOMIC DNA]</scope>
    <source>
        <strain evidence="2 3">451A</strain>
    </source>
</reference>
<dbReference type="EMBL" id="BAAFJT010000018">
    <property type="protein sequence ID" value="GAB0197586.1"/>
    <property type="molecule type" value="Genomic_DNA"/>
</dbReference>
<proteinExistence type="predicted"/>
<dbReference type="AlphaFoldDB" id="A0ABC9XJR1"/>
<protein>
    <submittedName>
        <fullName evidence="2">Coiled-coil domain-containing protein 40</fullName>
    </submittedName>
</protein>